<proteinExistence type="predicted"/>
<organism evidence="1 2">
    <name type="scientific">Acetomicrobium hydrogeniformans</name>
    <dbReference type="NCBI Taxonomy" id="649746"/>
    <lineage>
        <taxon>Bacteria</taxon>
        <taxon>Thermotogati</taxon>
        <taxon>Synergistota</taxon>
        <taxon>Synergistia</taxon>
        <taxon>Synergistales</taxon>
        <taxon>Acetomicrobiaceae</taxon>
        <taxon>Acetomicrobium</taxon>
    </lineage>
</organism>
<dbReference type="InterPro" id="IPR046346">
    <property type="entry name" value="Aminoacid_DH-like_N_sf"/>
</dbReference>
<accession>A0A7V7BXY2</accession>
<evidence type="ECO:0000313" key="1">
    <source>
        <dbReference type="EMBL" id="HHZ04021.1"/>
    </source>
</evidence>
<sequence length="42" mass="4894">MFCPNADTRFVTLYGNPLKQTLSPLLHNTVFESKNMNNLYYP</sequence>
<comment type="caution">
    <text evidence="1">The sequence shown here is derived from an EMBL/GenBank/DDBJ whole genome shotgun (WGS) entry which is preliminary data.</text>
</comment>
<dbReference type="SUPFAM" id="SSF53223">
    <property type="entry name" value="Aminoacid dehydrogenase-like, N-terminal domain"/>
    <property type="match status" value="1"/>
</dbReference>
<dbReference type="EMBL" id="DURU01000049">
    <property type="protein sequence ID" value="HHZ04021.1"/>
    <property type="molecule type" value="Genomic_DNA"/>
</dbReference>
<evidence type="ECO:0000313" key="2">
    <source>
        <dbReference type="Proteomes" id="UP000525027"/>
    </source>
</evidence>
<reference evidence="1 2" key="1">
    <citation type="journal article" date="2020" name="Biotechnol. Biofuels">
        <title>New insights from the biogas microbiome by comprehensive genome-resolved metagenomics of nearly 1600 species originating from multiple anaerobic digesters.</title>
        <authorList>
            <person name="Campanaro S."/>
            <person name="Treu L."/>
            <person name="Rodriguez-R L.M."/>
            <person name="Kovalovszki A."/>
            <person name="Ziels R.M."/>
            <person name="Maus I."/>
            <person name="Zhu X."/>
            <person name="Kougias P.G."/>
            <person name="Basile A."/>
            <person name="Luo G."/>
            <person name="Schluter A."/>
            <person name="Konstantinidis K.T."/>
            <person name="Angelidaki I."/>
        </authorList>
    </citation>
    <scope>NUCLEOTIDE SEQUENCE [LARGE SCALE GENOMIC DNA]</scope>
    <source>
        <strain evidence="1">AS25fmACSIPFO_94</strain>
    </source>
</reference>
<gene>
    <name evidence="1" type="ORF">GX397_02955</name>
</gene>
<dbReference type="Proteomes" id="UP000525027">
    <property type="component" value="Unassembled WGS sequence"/>
</dbReference>
<dbReference type="Gene3D" id="3.40.50.10860">
    <property type="entry name" value="Leucine Dehydrogenase, chain A, domain 1"/>
    <property type="match status" value="1"/>
</dbReference>
<name>A0A7V7BXY2_9BACT</name>
<dbReference type="AlphaFoldDB" id="A0A7V7BXY2"/>
<feature type="non-terminal residue" evidence="1">
    <location>
        <position position="42"/>
    </location>
</feature>
<protein>
    <submittedName>
        <fullName evidence="1">Shikimate dehydrogenase</fullName>
    </submittedName>
</protein>